<dbReference type="Pfam" id="PF00126">
    <property type="entry name" value="HTH_1"/>
    <property type="match status" value="1"/>
</dbReference>
<feature type="domain" description="HTH lysR-type" evidence="5">
    <location>
        <begin position="6"/>
        <end position="63"/>
    </location>
</feature>
<dbReference type="SUPFAM" id="SSF46785">
    <property type="entry name" value="Winged helix' DNA-binding domain"/>
    <property type="match status" value="1"/>
</dbReference>
<protein>
    <submittedName>
        <fullName evidence="6">HTH-type transcriptional regulator DmlR</fullName>
    </submittedName>
</protein>
<dbReference type="Pfam" id="PF03466">
    <property type="entry name" value="LysR_substrate"/>
    <property type="match status" value="1"/>
</dbReference>
<name>A0A446CY24_9BURK</name>
<dbReference type="PROSITE" id="PS50931">
    <property type="entry name" value="HTH_LYSR"/>
    <property type="match status" value="1"/>
</dbReference>
<dbReference type="Gene3D" id="3.40.190.290">
    <property type="match status" value="1"/>
</dbReference>
<dbReference type="FunFam" id="1.10.10.10:FF:000001">
    <property type="entry name" value="LysR family transcriptional regulator"/>
    <property type="match status" value="1"/>
</dbReference>
<dbReference type="PANTHER" id="PTHR30537:SF5">
    <property type="entry name" value="HTH-TYPE TRANSCRIPTIONAL ACTIVATOR TTDR-RELATED"/>
    <property type="match status" value="1"/>
</dbReference>
<dbReference type="InterPro" id="IPR036388">
    <property type="entry name" value="WH-like_DNA-bd_sf"/>
</dbReference>
<evidence type="ECO:0000313" key="6">
    <source>
        <dbReference type="EMBL" id="SSW72766.1"/>
    </source>
</evidence>
<reference evidence="6 7" key="1">
    <citation type="submission" date="2018-07" db="EMBL/GenBank/DDBJ databases">
        <authorList>
            <person name="Peeters C."/>
        </authorList>
    </citation>
    <scope>NUCLEOTIDE SEQUENCE [LARGE SCALE GENOMIC DNA]</scope>
    <source>
        <strain evidence="6 7">LMG 30378</strain>
    </source>
</reference>
<keyword evidence="3" id="KW-0238">DNA-binding</keyword>
<dbReference type="GO" id="GO:0043565">
    <property type="term" value="F:sequence-specific DNA binding"/>
    <property type="evidence" value="ECO:0007669"/>
    <property type="project" value="TreeGrafter"/>
</dbReference>
<organism evidence="6 7">
    <name type="scientific">Achromobacter veterisilvae</name>
    <dbReference type="NCBI Taxonomy" id="2069367"/>
    <lineage>
        <taxon>Bacteria</taxon>
        <taxon>Pseudomonadati</taxon>
        <taxon>Pseudomonadota</taxon>
        <taxon>Betaproteobacteria</taxon>
        <taxon>Burkholderiales</taxon>
        <taxon>Alcaligenaceae</taxon>
        <taxon>Achromobacter</taxon>
    </lineage>
</organism>
<dbReference type="GO" id="GO:0006351">
    <property type="term" value="P:DNA-templated transcription"/>
    <property type="evidence" value="ECO:0007669"/>
    <property type="project" value="TreeGrafter"/>
</dbReference>
<dbReference type="RefSeq" id="WP_129245396.1">
    <property type="nucleotide sequence ID" value="NZ_UFQC01000041.1"/>
</dbReference>
<evidence type="ECO:0000256" key="2">
    <source>
        <dbReference type="ARBA" id="ARBA00023015"/>
    </source>
</evidence>
<dbReference type="GO" id="GO:0003700">
    <property type="term" value="F:DNA-binding transcription factor activity"/>
    <property type="evidence" value="ECO:0007669"/>
    <property type="project" value="InterPro"/>
</dbReference>
<dbReference type="Gene3D" id="1.10.10.10">
    <property type="entry name" value="Winged helix-like DNA-binding domain superfamily/Winged helix DNA-binding domain"/>
    <property type="match status" value="1"/>
</dbReference>
<keyword evidence="4" id="KW-0804">Transcription</keyword>
<dbReference type="InterPro" id="IPR000847">
    <property type="entry name" value="LysR_HTH_N"/>
</dbReference>
<comment type="similarity">
    <text evidence="1">Belongs to the LysR transcriptional regulatory family.</text>
</comment>
<evidence type="ECO:0000256" key="4">
    <source>
        <dbReference type="ARBA" id="ARBA00023163"/>
    </source>
</evidence>
<sequence>MIDKELDLNLVRLFVAMVESRNLSAAADRCGMTRSNMSHRLKRLELAMGSQLLRRTTRHVELTQAGQLLYQHGVRLLDEMRAAQASIHSLDGSVRGDVRIRLPTGLGHLYLAPVLLDFTRRYPDISLRVHINDAIGDLVSAEVDMALKITSAPPEDHVARRICDVQWCLCATPAFLSDHGPIVQLEQLGRCTLIAPQSLGRRFDLRCKRAHGDPLLLRVAPRLQSGDYPFLRDAVLASLGVALLPRYAVWSQLREGALVEVLPELEPEGVGDAIYLLTAPNRFPSVATRTLVDHLREHIERHRGDWQRAQAGQAEPPAVQ</sequence>
<evidence type="ECO:0000313" key="7">
    <source>
        <dbReference type="Proteomes" id="UP000289465"/>
    </source>
</evidence>
<dbReference type="PANTHER" id="PTHR30537">
    <property type="entry name" value="HTH-TYPE TRANSCRIPTIONAL REGULATOR"/>
    <property type="match status" value="1"/>
</dbReference>
<dbReference type="InterPro" id="IPR058163">
    <property type="entry name" value="LysR-type_TF_proteobact-type"/>
</dbReference>
<evidence type="ECO:0000256" key="1">
    <source>
        <dbReference type="ARBA" id="ARBA00009437"/>
    </source>
</evidence>
<evidence type="ECO:0000259" key="5">
    <source>
        <dbReference type="PROSITE" id="PS50931"/>
    </source>
</evidence>
<dbReference type="Proteomes" id="UP000289465">
    <property type="component" value="Unassembled WGS sequence"/>
</dbReference>
<keyword evidence="2" id="KW-0805">Transcription regulation</keyword>
<dbReference type="InterPro" id="IPR005119">
    <property type="entry name" value="LysR_subst-bd"/>
</dbReference>
<dbReference type="AlphaFoldDB" id="A0A446CY24"/>
<evidence type="ECO:0000256" key="3">
    <source>
        <dbReference type="ARBA" id="ARBA00023125"/>
    </source>
</evidence>
<dbReference type="CDD" id="cd08422">
    <property type="entry name" value="PBP2_CrgA_like"/>
    <property type="match status" value="1"/>
</dbReference>
<accession>A0A446CY24</accession>
<dbReference type="SUPFAM" id="SSF53850">
    <property type="entry name" value="Periplasmic binding protein-like II"/>
    <property type="match status" value="1"/>
</dbReference>
<dbReference type="EMBL" id="UFQC01000041">
    <property type="protein sequence ID" value="SSW72766.1"/>
    <property type="molecule type" value="Genomic_DNA"/>
</dbReference>
<proteinExistence type="inferred from homology"/>
<gene>
    <name evidence="6" type="primary">dmlR_19</name>
    <name evidence="6" type="ORF">AVE30378_05321</name>
</gene>
<dbReference type="InterPro" id="IPR036390">
    <property type="entry name" value="WH_DNA-bd_sf"/>
</dbReference>
<dbReference type="OrthoDB" id="8714815at2"/>